<comment type="caution">
    <text evidence="1">The sequence shown here is derived from an EMBL/GenBank/DDBJ whole genome shotgun (WGS) entry which is preliminary data.</text>
</comment>
<dbReference type="Pfam" id="PF16062">
    <property type="entry name" value="MavL-like"/>
    <property type="match status" value="2"/>
</dbReference>
<dbReference type="AlphaFoldDB" id="A0A7C8MF15"/>
<evidence type="ECO:0000313" key="1">
    <source>
        <dbReference type="EMBL" id="KAF2962852.1"/>
    </source>
</evidence>
<proteinExistence type="predicted"/>
<dbReference type="Proteomes" id="UP000481858">
    <property type="component" value="Unassembled WGS sequence"/>
</dbReference>
<dbReference type="InterPro" id="IPR032063">
    <property type="entry name" value="MavL-like"/>
</dbReference>
<reference evidence="1 2" key="1">
    <citation type="submission" date="2019-12" db="EMBL/GenBank/DDBJ databases">
        <title>Draft genome sequence of the ascomycete Xylaria multiplex DSM 110363.</title>
        <authorList>
            <person name="Buettner E."/>
            <person name="Kellner H."/>
        </authorList>
    </citation>
    <scope>NUCLEOTIDE SEQUENCE [LARGE SCALE GENOMIC DNA]</scope>
    <source>
        <strain evidence="1 2">DSM 110363</strain>
    </source>
</reference>
<dbReference type="InParanoid" id="A0A7C8MF15"/>
<dbReference type="OrthoDB" id="6357136at2759"/>
<accession>A0A7C8MF15</accession>
<sequence>MRLTPLNLTTTSQKSNQLTWSKYKLTNKIPHLLPVFQLSQAMARTSSLAPFGLQDFPEGIEPPITSNSVTRYDPEIVKQDALSTRIVVHSRFPQLVQRFLDHKRRHGSAPEKAFYHAGWTWQQQTARLVEKRALVFMGGGDFTVLRSGEHIGSAHAEWDRVGTEEEGQNRHLFLKDYLSYDEIMLSSLVGVSGPSFFLNDGRRNNIGRPAEPGEFEPRGIIVGLVGARFERDDRMDSAFVLRDAHSPRQHPELRGIFFDFFGRRRKDPTAAFDERMYKARIRITADVLFLEASRRAKAVGKKAHVYVVGLGLGVWAWREKGDQSWLYVKAFIKSLEELGEDVAHIGTVEFAWISGVLGLEQRSITFGASQTAVDVRFSKRNPAEKLRGADESHLLVLSYAWDGNAFPGNEYWTGSLSATGDPAAACMSTISELHNPMINPEFLGRIEVLDTTSAASGEQSQSQ</sequence>
<protein>
    <submittedName>
        <fullName evidence="1">Uncharacterized protein</fullName>
    </submittedName>
</protein>
<organism evidence="1 2">
    <name type="scientific">Xylaria multiplex</name>
    <dbReference type="NCBI Taxonomy" id="323545"/>
    <lineage>
        <taxon>Eukaryota</taxon>
        <taxon>Fungi</taxon>
        <taxon>Dikarya</taxon>
        <taxon>Ascomycota</taxon>
        <taxon>Pezizomycotina</taxon>
        <taxon>Sordariomycetes</taxon>
        <taxon>Xylariomycetidae</taxon>
        <taxon>Xylariales</taxon>
        <taxon>Xylariaceae</taxon>
        <taxon>Xylaria</taxon>
    </lineage>
</organism>
<evidence type="ECO:0000313" key="2">
    <source>
        <dbReference type="Proteomes" id="UP000481858"/>
    </source>
</evidence>
<keyword evidence="2" id="KW-1185">Reference proteome</keyword>
<name>A0A7C8MF15_9PEZI</name>
<dbReference type="EMBL" id="WUBL01000265">
    <property type="protein sequence ID" value="KAF2962852.1"/>
    <property type="molecule type" value="Genomic_DNA"/>
</dbReference>
<gene>
    <name evidence="1" type="ORF">GQX73_g10720</name>
</gene>